<gene>
    <name evidence="9" type="ORF">TMPK1_18290</name>
</gene>
<dbReference type="SUPFAM" id="SSF52096">
    <property type="entry name" value="ClpP/crotonase"/>
    <property type="match status" value="1"/>
</dbReference>
<evidence type="ECO:0000313" key="9">
    <source>
        <dbReference type="EMBL" id="GIL39592.1"/>
    </source>
</evidence>
<dbReference type="Gene3D" id="3.90.226.10">
    <property type="entry name" value="2-enoyl-CoA Hydratase, Chain A, domain 1"/>
    <property type="match status" value="1"/>
</dbReference>
<dbReference type="PROSITE" id="PS50106">
    <property type="entry name" value="PDZ"/>
    <property type="match status" value="1"/>
</dbReference>
<evidence type="ECO:0000256" key="2">
    <source>
        <dbReference type="ARBA" id="ARBA00022670"/>
    </source>
</evidence>
<dbReference type="Gene3D" id="2.30.42.10">
    <property type="match status" value="1"/>
</dbReference>
<dbReference type="InterPro" id="IPR029045">
    <property type="entry name" value="ClpP/crotonase-like_dom_sf"/>
</dbReference>
<keyword evidence="10" id="KW-1185">Reference proteome</keyword>
<dbReference type="SMART" id="SM00228">
    <property type="entry name" value="PDZ"/>
    <property type="match status" value="1"/>
</dbReference>
<dbReference type="InterPro" id="IPR005151">
    <property type="entry name" value="Tail-specific_protease"/>
</dbReference>
<dbReference type="InterPro" id="IPR036034">
    <property type="entry name" value="PDZ_sf"/>
</dbReference>
<comment type="caution">
    <text evidence="9">The sequence shown here is derived from an EMBL/GenBank/DDBJ whole genome shotgun (WGS) entry which is preliminary data.</text>
</comment>
<keyword evidence="2 5" id="KW-0645">Protease</keyword>
<dbReference type="CDD" id="cd06782">
    <property type="entry name" value="cpPDZ_CPP-like"/>
    <property type="match status" value="1"/>
</dbReference>
<feature type="domain" description="PDZ" evidence="8">
    <location>
        <begin position="84"/>
        <end position="152"/>
    </location>
</feature>
<organism evidence="9 10">
    <name type="scientific">Roseiterribacter gracilis</name>
    <dbReference type="NCBI Taxonomy" id="2812848"/>
    <lineage>
        <taxon>Bacteria</taxon>
        <taxon>Pseudomonadati</taxon>
        <taxon>Pseudomonadota</taxon>
        <taxon>Alphaproteobacteria</taxon>
        <taxon>Rhodospirillales</taxon>
        <taxon>Roseiterribacteraceae</taxon>
        <taxon>Roseiterribacter</taxon>
    </lineage>
</organism>
<dbReference type="Gene3D" id="3.30.750.44">
    <property type="match status" value="1"/>
</dbReference>
<dbReference type="Proteomes" id="UP000681075">
    <property type="component" value="Unassembled WGS sequence"/>
</dbReference>
<dbReference type="PANTHER" id="PTHR32060:SF30">
    <property type="entry name" value="CARBOXY-TERMINAL PROCESSING PROTEASE CTPA"/>
    <property type="match status" value="1"/>
</dbReference>
<dbReference type="InterPro" id="IPR004447">
    <property type="entry name" value="Peptidase_S41A"/>
</dbReference>
<comment type="similarity">
    <text evidence="1 5">Belongs to the peptidase S41A family.</text>
</comment>
<dbReference type="GO" id="GO:0006508">
    <property type="term" value="P:proteolysis"/>
    <property type="evidence" value="ECO:0007669"/>
    <property type="project" value="UniProtKB-KW"/>
</dbReference>
<dbReference type="InterPro" id="IPR001478">
    <property type="entry name" value="PDZ"/>
</dbReference>
<proteinExistence type="inferred from homology"/>
<evidence type="ECO:0000256" key="4">
    <source>
        <dbReference type="ARBA" id="ARBA00022825"/>
    </source>
</evidence>
<evidence type="ECO:0000256" key="7">
    <source>
        <dbReference type="SAM" id="SignalP"/>
    </source>
</evidence>
<dbReference type="FunFam" id="3.90.226.10:FF:000029">
    <property type="entry name" value="Peptidase, S41 family"/>
    <property type="match status" value="1"/>
</dbReference>
<feature type="chain" id="PRO_5035867658" evidence="7">
    <location>
        <begin position="27"/>
        <end position="461"/>
    </location>
</feature>
<dbReference type="GO" id="GO:0030288">
    <property type="term" value="C:outer membrane-bounded periplasmic space"/>
    <property type="evidence" value="ECO:0007669"/>
    <property type="project" value="TreeGrafter"/>
</dbReference>
<dbReference type="NCBIfam" id="TIGR00225">
    <property type="entry name" value="prc"/>
    <property type="match status" value="1"/>
</dbReference>
<evidence type="ECO:0000313" key="10">
    <source>
        <dbReference type="Proteomes" id="UP000681075"/>
    </source>
</evidence>
<name>A0A8S8XBY6_9PROT</name>
<dbReference type="PANTHER" id="PTHR32060">
    <property type="entry name" value="TAIL-SPECIFIC PROTEASE"/>
    <property type="match status" value="1"/>
</dbReference>
<keyword evidence="4 5" id="KW-0720">Serine protease</keyword>
<accession>A0A8S8XBY6</accession>
<dbReference type="GO" id="GO:0008236">
    <property type="term" value="F:serine-type peptidase activity"/>
    <property type="evidence" value="ECO:0007669"/>
    <property type="project" value="UniProtKB-KW"/>
</dbReference>
<evidence type="ECO:0000256" key="5">
    <source>
        <dbReference type="RuleBase" id="RU004404"/>
    </source>
</evidence>
<dbReference type="Pfam" id="PF13180">
    <property type="entry name" value="PDZ_2"/>
    <property type="match status" value="1"/>
</dbReference>
<dbReference type="GO" id="GO:0004175">
    <property type="term" value="F:endopeptidase activity"/>
    <property type="evidence" value="ECO:0007669"/>
    <property type="project" value="TreeGrafter"/>
</dbReference>
<keyword evidence="7" id="KW-0732">Signal</keyword>
<evidence type="ECO:0000259" key="8">
    <source>
        <dbReference type="PROSITE" id="PS50106"/>
    </source>
</evidence>
<protein>
    <submittedName>
        <fullName evidence="9">Peptidase S41</fullName>
    </submittedName>
</protein>
<keyword evidence="3 5" id="KW-0378">Hydrolase</keyword>
<dbReference type="GO" id="GO:0007165">
    <property type="term" value="P:signal transduction"/>
    <property type="evidence" value="ECO:0007669"/>
    <property type="project" value="TreeGrafter"/>
</dbReference>
<dbReference type="RefSeq" id="WP_420242692.1">
    <property type="nucleotide sequence ID" value="NZ_BOPV01000001.1"/>
</dbReference>
<reference evidence="9" key="1">
    <citation type="submission" date="2021-02" db="EMBL/GenBank/DDBJ databases">
        <title>Genome sequence of Rhodospirillales sp. strain TMPK1 isolated from soil.</title>
        <authorList>
            <person name="Nakai R."/>
            <person name="Kusada H."/>
            <person name="Tamaki H."/>
        </authorList>
    </citation>
    <scope>NUCLEOTIDE SEQUENCE</scope>
    <source>
        <strain evidence="9">TMPK1</strain>
    </source>
</reference>
<dbReference type="InterPro" id="IPR055210">
    <property type="entry name" value="CtpA/B_N"/>
</dbReference>
<dbReference type="CDD" id="cd07560">
    <property type="entry name" value="Peptidase_S41_CPP"/>
    <property type="match status" value="1"/>
</dbReference>
<evidence type="ECO:0000256" key="1">
    <source>
        <dbReference type="ARBA" id="ARBA00009179"/>
    </source>
</evidence>
<dbReference type="AlphaFoldDB" id="A0A8S8XBY6"/>
<dbReference type="SUPFAM" id="SSF50156">
    <property type="entry name" value="PDZ domain-like"/>
    <property type="match status" value="1"/>
</dbReference>
<dbReference type="FunFam" id="2.30.42.10:FF:000063">
    <property type="entry name" value="Peptidase, S41 family"/>
    <property type="match status" value="1"/>
</dbReference>
<sequence length="461" mass="48826">MRTTLKIGAAVLGTALLAGPVGYAVADSKSSETYKQLNLFGDVFEQIRSEYVEPVEDAKLIEAAINGMLSSLDPHSSYMNEKLYKDMQVQTRGEFGGLGIEVGIENGVVKVISPIDDTPASRAGVKSGDYITHLNGEQIVGIGLNEAVEKMRGKPGTDVKITIRRPDVTDPIEINLKREQIRVQSVKYRVEGETIGYIRISSFNEQTQPGLEKAIAEIKQKTAGKLLGYVLDLRNNPGGLLTQAISVSDTFLDKGEIVSTRGRHSEDVERVNAKPGDLANGLPVIVLINGGSASASEIVAGALQDHHRAILMGTQSFGKGSVQTIMELKNHGAMRLTTARYFTPSGKSIQAKGITPDIEVKAAKVEEVASLGSGRREADLKGALSNPDTLKTDGKPTTPAAPPAGGPGEPGVGAAPAEISSAKPAKPSGANVNAPPEVDYQLSRALDLLRGVAMFNTRAVN</sequence>
<dbReference type="Pfam" id="PF22694">
    <property type="entry name" value="CtpB_N-like"/>
    <property type="match status" value="1"/>
</dbReference>
<evidence type="ECO:0000256" key="3">
    <source>
        <dbReference type="ARBA" id="ARBA00022801"/>
    </source>
</evidence>
<evidence type="ECO:0000256" key="6">
    <source>
        <dbReference type="SAM" id="MobiDB-lite"/>
    </source>
</evidence>
<dbReference type="EMBL" id="BOPV01000001">
    <property type="protein sequence ID" value="GIL39592.1"/>
    <property type="molecule type" value="Genomic_DNA"/>
</dbReference>
<dbReference type="FunFam" id="3.30.750.44:FF:000001">
    <property type="entry name" value="S41 family peptidase"/>
    <property type="match status" value="1"/>
</dbReference>
<feature type="signal peptide" evidence="7">
    <location>
        <begin position="1"/>
        <end position="26"/>
    </location>
</feature>
<feature type="region of interest" description="Disordered" evidence="6">
    <location>
        <begin position="372"/>
        <end position="436"/>
    </location>
</feature>
<dbReference type="Pfam" id="PF03572">
    <property type="entry name" value="Peptidase_S41"/>
    <property type="match status" value="1"/>
</dbReference>
<dbReference type="SMART" id="SM00245">
    <property type="entry name" value="TSPc"/>
    <property type="match status" value="1"/>
</dbReference>